<evidence type="ECO:0000313" key="6">
    <source>
        <dbReference type="Proteomes" id="UP000476820"/>
    </source>
</evidence>
<name>A0A0L9Y547_CLOBO</name>
<dbReference type="EMBL" id="SWOV01000027">
    <property type="protein sequence ID" value="NFF88344.1"/>
    <property type="molecule type" value="Genomic_DNA"/>
</dbReference>
<dbReference type="Proteomes" id="UP000473681">
    <property type="component" value="Unassembled WGS sequence"/>
</dbReference>
<dbReference type="AlphaFoldDB" id="A0A0L9Y547"/>
<dbReference type="Pfam" id="PF12146">
    <property type="entry name" value="Hydrolase_4"/>
    <property type="match status" value="1"/>
</dbReference>
<comment type="caution">
    <text evidence="3">The sequence shown here is derived from an EMBL/GenBank/DDBJ whole genome shotgun (WGS) entry which is preliminary data.</text>
</comment>
<evidence type="ECO:0000313" key="3">
    <source>
        <dbReference type="EMBL" id="NFF88344.1"/>
    </source>
</evidence>
<evidence type="ECO:0000256" key="1">
    <source>
        <dbReference type="SAM" id="SignalP"/>
    </source>
</evidence>
<dbReference type="Gene3D" id="3.40.50.1820">
    <property type="entry name" value="alpha/beta hydrolase"/>
    <property type="match status" value="1"/>
</dbReference>
<dbReference type="InterPro" id="IPR051044">
    <property type="entry name" value="MAG_DAG_Lipase"/>
</dbReference>
<evidence type="ECO:0000313" key="5">
    <source>
        <dbReference type="Proteomes" id="UP000473681"/>
    </source>
</evidence>
<dbReference type="Proteomes" id="UP000476820">
    <property type="component" value="Unassembled WGS sequence"/>
</dbReference>
<keyword evidence="1" id="KW-0732">Signal</keyword>
<proteinExistence type="predicted"/>
<dbReference type="InterPro" id="IPR029058">
    <property type="entry name" value="AB_hydrolase_fold"/>
</dbReference>
<dbReference type="PANTHER" id="PTHR11614">
    <property type="entry name" value="PHOSPHOLIPASE-RELATED"/>
    <property type="match status" value="1"/>
</dbReference>
<organism evidence="3 6">
    <name type="scientific">Clostridium botulinum</name>
    <dbReference type="NCBI Taxonomy" id="1491"/>
    <lineage>
        <taxon>Bacteria</taxon>
        <taxon>Bacillati</taxon>
        <taxon>Bacillota</taxon>
        <taxon>Clostridia</taxon>
        <taxon>Eubacteriales</taxon>
        <taxon>Clostridiaceae</taxon>
        <taxon>Clostridium</taxon>
    </lineage>
</organism>
<evidence type="ECO:0000259" key="2">
    <source>
        <dbReference type="Pfam" id="PF12146"/>
    </source>
</evidence>
<dbReference type="SUPFAM" id="SSF53474">
    <property type="entry name" value="alpha/beta-Hydrolases"/>
    <property type="match status" value="1"/>
</dbReference>
<accession>A0A0L9Y547</accession>
<reference evidence="5 6" key="1">
    <citation type="submission" date="2019-04" db="EMBL/GenBank/DDBJ databases">
        <title>Genome sequencing of Clostridium botulinum Groups I-IV and Clostridium butyricum.</title>
        <authorList>
            <person name="Brunt J."/>
            <person name="Van Vliet A.H.M."/>
            <person name="Stringer S.C."/>
            <person name="Carter A.T."/>
            <person name="Peck M.W."/>
        </authorList>
    </citation>
    <scope>NUCLEOTIDE SEQUENCE [LARGE SCALE GENOMIC DNA]</scope>
    <source>
        <strain evidence="3 6">1605</strain>
        <strain evidence="4 5">CB-K-33E</strain>
    </source>
</reference>
<sequence>MCKNIKKTIAIFTMMVLMTLCFELPYQQVFAFDKASLESIYVSEENYQEKMKDVVEPYIDNIKETGFVKGQEGIDIYYEMYKLNDSKGNIVISHGFSESLEKYNEIIYYFLNQGYSVFGLEHRGHGRSGSLGIKDKSQINVKDFEHYVLDLKELMDEVVVPNSDGEKVFLFAHSMGGGIGSKFLEEYPEYFDAAVLTSPMLEINTGKVPSSIAKLIANTSVALSFGDKYITGQGKYDDTYDLKGSDTSSDARCRYYHSIVSGNDELQRGGASYNWLQTSIYATKEITKKDNAAKVEIPVMLMQADKDDFVKPGGQNNFTKYAQDCDKVFYEGSKHGLFRENDKILHDYLNNLFVFYEANL</sequence>
<gene>
    <name evidence="3" type="ORF">FC774_10735</name>
    <name evidence="4" type="ORF">FDB51_00795</name>
</gene>
<feature type="signal peptide" evidence="1">
    <location>
        <begin position="1"/>
        <end position="31"/>
    </location>
</feature>
<feature type="chain" id="PRO_5035993400" evidence="1">
    <location>
        <begin position="32"/>
        <end position="360"/>
    </location>
</feature>
<dbReference type="RefSeq" id="WP_053342651.1">
    <property type="nucleotide sequence ID" value="NZ_LFPA01000065.1"/>
</dbReference>
<dbReference type="OrthoDB" id="9806902at2"/>
<dbReference type="EMBL" id="SWVK01000001">
    <property type="protein sequence ID" value="NFN33688.1"/>
    <property type="molecule type" value="Genomic_DNA"/>
</dbReference>
<keyword evidence="3" id="KW-0378">Hydrolase</keyword>
<feature type="domain" description="Serine aminopeptidase S33" evidence="2">
    <location>
        <begin position="86"/>
        <end position="342"/>
    </location>
</feature>
<dbReference type="InterPro" id="IPR022742">
    <property type="entry name" value="Hydrolase_4"/>
</dbReference>
<dbReference type="GO" id="GO:0016787">
    <property type="term" value="F:hydrolase activity"/>
    <property type="evidence" value="ECO:0007669"/>
    <property type="project" value="UniProtKB-KW"/>
</dbReference>
<evidence type="ECO:0000313" key="4">
    <source>
        <dbReference type="EMBL" id="NFN33688.1"/>
    </source>
</evidence>
<protein>
    <submittedName>
        <fullName evidence="3">Alpha/beta hydrolase</fullName>
    </submittedName>
</protein>